<dbReference type="EMBL" id="OW152823">
    <property type="protein sequence ID" value="CAH2039858.1"/>
    <property type="molecule type" value="Genomic_DNA"/>
</dbReference>
<dbReference type="Proteomes" id="UP000837857">
    <property type="component" value="Chromosome 11"/>
</dbReference>
<evidence type="ECO:0000256" key="1">
    <source>
        <dbReference type="SAM" id="MobiDB-lite"/>
    </source>
</evidence>
<proteinExistence type="predicted"/>
<gene>
    <name evidence="2" type="ORF">IPOD504_LOCUS2052</name>
</gene>
<sequence>MDVFFYLISSGDQKSGHVTQGFRGRQRGKTGGPLNSGRSRLRGQIDIYREALAALMNGVWHAPCKSAISATAADCAAAELARVIFTTIADEQTVWRTAKLAADSVDRFCEHGVSALALSAIETSRKLSDNGGVSAPRRHPPKNPNHNNSDAIYGVGDAEQKERNNGGRRRE</sequence>
<feature type="region of interest" description="Disordered" evidence="1">
    <location>
        <begin position="17"/>
        <end position="36"/>
    </location>
</feature>
<name>A0ABN8HR01_9NEOP</name>
<reference evidence="2" key="1">
    <citation type="submission" date="2022-03" db="EMBL/GenBank/DDBJ databases">
        <authorList>
            <person name="Martin H S."/>
        </authorList>
    </citation>
    <scope>NUCLEOTIDE SEQUENCE</scope>
</reference>
<organism evidence="2 3">
    <name type="scientific">Iphiclides podalirius</name>
    <name type="common">scarce swallowtail</name>
    <dbReference type="NCBI Taxonomy" id="110791"/>
    <lineage>
        <taxon>Eukaryota</taxon>
        <taxon>Metazoa</taxon>
        <taxon>Ecdysozoa</taxon>
        <taxon>Arthropoda</taxon>
        <taxon>Hexapoda</taxon>
        <taxon>Insecta</taxon>
        <taxon>Pterygota</taxon>
        <taxon>Neoptera</taxon>
        <taxon>Endopterygota</taxon>
        <taxon>Lepidoptera</taxon>
        <taxon>Glossata</taxon>
        <taxon>Ditrysia</taxon>
        <taxon>Papilionoidea</taxon>
        <taxon>Papilionidae</taxon>
        <taxon>Papilioninae</taxon>
        <taxon>Iphiclides</taxon>
    </lineage>
</organism>
<evidence type="ECO:0000313" key="2">
    <source>
        <dbReference type="EMBL" id="CAH2039858.1"/>
    </source>
</evidence>
<feature type="region of interest" description="Disordered" evidence="1">
    <location>
        <begin position="127"/>
        <end position="171"/>
    </location>
</feature>
<feature type="non-terminal residue" evidence="2">
    <location>
        <position position="171"/>
    </location>
</feature>
<keyword evidence="3" id="KW-1185">Reference proteome</keyword>
<accession>A0ABN8HR01</accession>
<evidence type="ECO:0000313" key="3">
    <source>
        <dbReference type="Proteomes" id="UP000837857"/>
    </source>
</evidence>
<protein>
    <submittedName>
        <fullName evidence="2">Uncharacterized protein</fullName>
    </submittedName>
</protein>